<dbReference type="PROSITE" id="PS00414">
    <property type="entry name" value="PROFILIN"/>
    <property type="match status" value="1"/>
</dbReference>
<evidence type="ECO:0000256" key="7">
    <source>
        <dbReference type="RuleBase" id="RU003909"/>
    </source>
</evidence>
<reference evidence="8" key="1">
    <citation type="journal article" date="2023" name="Mol. Phylogenet. Evol.">
        <title>Genome-scale phylogeny and comparative genomics of the fungal order Sordariales.</title>
        <authorList>
            <person name="Hensen N."/>
            <person name="Bonometti L."/>
            <person name="Westerberg I."/>
            <person name="Brannstrom I.O."/>
            <person name="Guillou S."/>
            <person name="Cros-Aarteil S."/>
            <person name="Calhoun S."/>
            <person name="Haridas S."/>
            <person name="Kuo A."/>
            <person name="Mondo S."/>
            <person name="Pangilinan J."/>
            <person name="Riley R."/>
            <person name="LaButti K."/>
            <person name="Andreopoulos B."/>
            <person name="Lipzen A."/>
            <person name="Chen C."/>
            <person name="Yan M."/>
            <person name="Daum C."/>
            <person name="Ng V."/>
            <person name="Clum A."/>
            <person name="Steindorff A."/>
            <person name="Ohm R.A."/>
            <person name="Martin F."/>
            <person name="Silar P."/>
            <person name="Natvig D.O."/>
            <person name="Lalanne C."/>
            <person name="Gautier V."/>
            <person name="Ament-Velasquez S.L."/>
            <person name="Kruys A."/>
            <person name="Hutchinson M.I."/>
            <person name="Powell A.J."/>
            <person name="Barry K."/>
            <person name="Miller A.N."/>
            <person name="Grigoriev I.V."/>
            <person name="Debuchy R."/>
            <person name="Gladieux P."/>
            <person name="Hiltunen Thoren M."/>
            <person name="Johannesson H."/>
        </authorList>
    </citation>
    <scope>NUCLEOTIDE SEQUENCE</scope>
    <source>
        <strain evidence="8">CBS 333.67</strain>
    </source>
</reference>
<dbReference type="AlphaFoldDB" id="A0AAJ0GVW2"/>
<dbReference type="CDD" id="cd00148">
    <property type="entry name" value="PROF"/>
    <property type="match status" value="1"/>
</dbReference>
<dbReference type="GO" id="GO:1903475">
    <property type="term" value="P:mitotic actomyosin contractile ring assembly"/>
    <property type="evidence" value="ECO:0007669"/>
    <property type="project" value="UniProtKB-ARBA"/>
</dbReference>
<dbReference type="PANTHER" id="PTHR11604:SF0">
    <property type="entry name" value="PROFILIN"/>
    <property type="match status" value="1"/>
</dbReference>
<evidence type="ECO:0000256" key="6">
    <source>
        <dbReference type="RuleBase" id="RU003908"/>
    </source>
</evidence>
<protein>
    <recommendedName>
        <fullName evidence="7">Profilin</fullName>
    </recommendedName>
</protein>
<keyword evidence="3" id="KW-0963">Cytoplasm</keyword>
<dbReference type="Pfam" id="PF00235">
    <property type="entry name" value="Profilin"/>
    <property type="match status" value="1"/>
</dbReference>
<comment type="function">
    <text evidence="6">Binds to actin and affects the structure of the cytoskeleton. At high concentrations, profilin prevents the polymerization of actin, whereas it enhances it at low concentrations.</text>
</comment>
<comment type="subunit">
    <text evidence="6">Occurs in many kinds of cells as a complex with monomeric actin in a 1:1 ratio.</text>
</comment>
<dbReference type="PRINTS" id="PR01640">
    <property type="entry name" value="PROFILINPLNT"/>
</dbReference>
<evidence type="ECO:0000256" key="3">
    <source>
        <dbReference type="ARBA" id="ARBA00022490"/>
    </source>
</evidence>
<dbReference type="PANTHER" id="PTHR11604">
    <property type="entry name" value="PROFILIN"/>
    <property type="match status" value="1"/>
</dbReference>
<dbReference type="GO" id="GO:0005938">
    <property type="term" value="C:cell cortex"/>
    <property type="evidence" value="ECO:0007669"/>
    <property type="project" value="TreeGrafter"/>
</dbReference>
<evidence type="ECO:0000256" key="1">
    <source>
        <dbReference type="ARBA" id="ARBA00004245"/>
    </source>
</evidence>
<accession>A0AAJ0GVW2</accession>
<keyword evidence="5 6" id="KW-0206">Cytoskeleton</keyword>
<evidence type="ECO:0000313" key="8">
    <source>
        <dbReference type="EMBL" id="KAK3307101.1"/>
    </source>
</evidence>
<dbReference type="EMBL" id="JAUDZG010000003">
    <property type="protein sequence ID" value="KAK3307101.1"/>
    <property type="molecule type" value="Genomic_DNA"/>
</dbReference>
<dbReference type="SUPFAM" id="SSF55770">
    <property type="entry name" value="Profilin (actin-binding protein)"/>
    <property type="match status" value="1"/>
</dbReference>
<evidence type="ECO:0000256" key="4">
    <source>
        <dbReference type="ARBA" id="ARBA00023203"/>
    </source>
</evidence>
<organism evidence="8 9">
    <name type="scientific">Chaetomium strumarium</name>
    <dbReference type="NCBI Taxonomy" id="1170767"/>
    <lineage>
        <taxon>Eukaryota</taxon>
        <taxon>Fungi</taxon>
        <taxon>Dikarya</taxon>
        <taxon>Ascomycota</taxon>
        <taxon>Pezizomycotina</taxon>
        <taxon>Sordariomycetes</taxon>
        <taxon>Sordariomycetidae</taxon>
        <taxon>Sordariales</taxon>
        <taxon>Chaetomiaceae</taxon>
        <taxon>Chaetomium</taxon>
    </lineage>
</organism>
<comment type="caution">
    <text evidence="8">The sequence shown here is derived from an EMBL/GenBank/DDBJ whole genome shotgun (WGS) entry which is preliminary data.</text>
</comment>
<dbReference type="GO" id="GO:0005856">
    <property type="term" value="C:cytoskeleton"/>
    <property type="evidence" value="ECO:0007669"/>
    <property type="project" value="UniProtKB-SubCell"/>
</dbReference>
<dbReference type="InterPro" id="IPR048278">
    <property type="entry name" value="PFN"/>
</dbReference>
<dbReference type="Proteomes" id="UP001273166">
    <property type="component" value="Unassembled WGS sequence"/>
</dbReference>
<proteinExistence type="inferred from homology"/>
<dbReference type="GeneID" id="87885697"/>
<gene>
    <name evidence="8" type="ORF">B0T15DRAFT_492597</name>
</gene>
<dbReference type="InterPro" id="IPR036140">
    <property type="entry name" value="PFN_sf"/>
</dbReference>
<dbReference type="InterPro" id="IPR027310">
    <property type="entry name" value="Profilin_CS"/>
</dbReference>
<dbReference type="PRINTS" id="PR00392">
    <property type="entry name" value="PROFILIN"/>
</dbReference>
<evidence type="ECO:0000256" key="5">
    <source>
        <dbReference type="ARBA" id="ARBA00023212"/>
    </source>
</evidence>
<keyword evidence="9" id="KW-1185">Reference proteome</keyword>
<dbReference type="SMART" id="SM00392">
    <property type="entry name" value="PROF"/>
    <property type="match status" value="1"/>
</dbReference>
<comment type="similarity">
    <text evidence="2 7">Belongs to the profilin family.</text>
</comment>
<dbReference type="FunFam" id="3.30.450.30:FF:000001">
    <property type="entry name" value="Profilin"/>
    <property type="match status" value="1"/>
</dbReference>
<dbReference type="Gene3D" id="3.30.450.30">
    <property type="entry name" value="Dynein light chain 2a, cytoplasmic"/>
    <property type="match status" value="1"/>
</dbReference>
<comment type="subcellular location">
    <subcellularLocation>
        <location evidence="1">Cytoplasm</location>
        <location evidence="1">Cytoskeleton</location>
    </subcellularLocation>
</comment>
<evidence type="ECO:0000256" key="2">
    <source>
        <dbReference type="ARBA" id="ARBA00010058"/>
    </source>
</evidence>
<keyword evidence="4 7" id="KW-0009">Actin-binding</keyword>
<dbReference type="InterPro" id="IPR005455">
    <property type="entry name" value="PFN_euk"/>
</dbReference>
<evidence type="ECO:0000313" key="9">
    <source>
        <dbReference type="Proteomes" id="UP001273166"/>
    </source>
</evidence>
<sequence>MSWQAYVDTSLVGSGHIDKAVIVSAAGDSTWAATEGFSVGADELKNLISILNEQDKKDGPAVIKAYSDGIHVAGERYVATRIEDRHVYGRHGKTGICVVKTGQAILITHYGENAQAGNATQTVESLADYLIKHGY</sequence>
<name>A0AAJ0GVW2_9PEZI</name>
<dbReference type="GO" id="GO:0003785">
    <property type="term" value="F:actin monomer binding"/>
    <property type="evidence" value="ECO:0007669"/>
    <property type="project" value="TreeGrafter"/>
</dbReference>
<dbReference type="RefSeq" id="XP_062722881.1">
    <property type="nucleotide sequence ID" value="XM_062866868.1"/>
</dbReference>
<reference evidence="8" key="2">
    <citation type="submission" date="2023-06" db="EMBL/GenBank/DDBJ databases">
        <authorList>
            <consortium name="Lawrence Berkeley National Laboratory"/>
            <person name="Mondo S.J."/>
            <person name="Hensen N."/>
            <person name="Bonometti L."/>
            <person name="Westerberg I."/>
            <person name="Brannstrom I.O."/>
            <person name="Guillou S."/>
            <person name="Cros-Aarteil S."/>
            <person name="Calhoun S."/>
            <person name="Haridas S."/>
            <person name="Kuo A."/>
            <person name="Pangilinan J."/>
            <person name="Riley R."/>
            <person name="Labutti K."/>
            <person name="Andreopoulos B."/>
            <person name="Lipzen A."/>
            <person name="Chen C."/>
            <person name="Yanf M."/>
            <person name="Daum C."/>
            <person name="Ng V."/>
            <person name="Clum A."/>
            <person name="Steindorff A."/>
            <person name="Ohm R."/>
            <person name="Martin F."/>
            <person name="Silar P."/>
            <person name="Natvig D."/>
            <person name="Lalanne C."/>
            <person name="Gautier V."/>
            <person name="Ament-Velasquez S.L."/>
            <person name="Kruys A."/>
            <person name="Hutchinson M.I."/>
            <person name="Powell A.J."/>
            <person name="Barry K."/>
            <person name="Miller A.N."/>
            <person name="Grigoriev I.V."/>
            <person name="Debuchy R."/>
            <person name="Gladieux P."/>
            <person name="Thoren M.H."/>
            <person name="Johannesson H."/>
        </authorList>
    </citation>
    <scope>NUCLEOTIDE SEQUENCE</scope>
    <source>
        <strain evidence="8">CBS 333.67</strain>
    </source>
</reference>